<keyword evidence="2" id="KW-1185">Reference proteome</keyword>
<proteinExistence type="predicted"/>
<accession>A0A4R2ESH0</accession>
<name>A0A4R2ESH0_9BACT</name>
<gene>
    <name evidence="1" type="ORF">CLV25_102151</name>
</gene>
<evidence type="ECO:0000313" key="2">
    <source>
        <dbReference type="Proteomes" id="UP000294830"/>
    </source>
</evidence>
<reference evidence="1 2" key="1">
    <citation type="submission" date="2019-03" db="EMBL/GenBank/DDBJ databases">
        <title>Genomic Encyclopedia of Archaeal and Bacterial Type Strains, Phase II (KMG-II): from individual species to whole genera.</title>
        <authorList>
            <person name="Goeker M."/>
        </authorList>
    </citation>
    <scope>NUCLEOTIDE SEQUENCE [LARGE SCALE GENOMIC DNA]</scope>
    <source>
        <strain evidence="1 2">RL-C</strain>
    </source>
</reference>
<organism evidence="1 2">
    <name type="scientific">Acetobacteroides hydrogenigenes</name>
    <dbReference type="NCBI Taxonomy" id="979970"/>
    <lineage>
        <taxon>Bacteria</taxon>
        <taxon>Pseudomonadati</taxon>
        <taxon>Bacteroidota</taxon>
        <taxon>Bacteroidia</taxon>
        <taxon>Bacteroidales</taxon>
        <taxon>Rikenellaceae</taxon>
        <taxon>Acetobacteroides</taxon>
    </lineage>
</organism>
<evidence type="ECO:0000313" key="1">
    <source>
        <dbReference type="EMBL" id="TCN72188.1"/>
    </source>
</evidence>
<dbReference type="AlphaFoldDB" id="A0A4R2ESH0"/>
<dbReference type="EMBL" id="SLWB01000002">
    <property type="protein sequence ID" value="TCN72188.1"/>
    <property type="molecule type" value="Genomic_DNA"/>
</dbReference>
<protein>
    <submittedName>
        <fullName evidence="1">Uncharacterized protein</fullName>
    </submittedName>
</protein>
<dbReference type="Proteomes" id="UP000294830">
    <property type="component" value="Unassembled WGS sequence"/>
</dbReference>
<sequence>MKAIIIFIVLALMLVSIIVKASKLISESKKAHHC</sequence>
<comment type="caution">
    <text evidence="1">The sequence shown here is derived from an EMBL/GenBank/DDBJ whole genome shotgun (WGS) entry which is preliminary data.</text>
</comment>